<feature type="compositionally biased region" description="Basic and acidic residues" evidence="1">
    <location>
        <begin position="216"/>
        <end position="238"/>
    </location>
</feature>
<dbReference type="PANTHER" id="PTHR33408">
    <property type="entry name" value="TRANSPOSASE"/>
    <property type="match status" value="1"/>
</dbReference>
<dbReference type="InterPro" id="IPR008490">
    <property type="entry name" value="Transposase_InsH_N"/>
</dbReference>
<feature type="domain" description="Transposase InsH N-terminal" evidence="3">
    <location>
        <begin position="20"/>
        <end position="110"/>
    </location>
</feature>
<dbReference type="Pfam" id="PF05598">
    <property type="entry name" value="DUF772"/>
    <property type="match status" value="1"/>
</dbReference>
<reference evidence="4 5" key="1">
    <citation type="submission" date="2019-11" db="EMBL/GenBank/DDBJ databases">
        <title>Green- and brown-colored morphotypes of Chlorobia in the stratified aquatic ecosystems of Kandalaksha Gulf (White Sea): A model for study of the accessory genome evolution.</title>
        <authorList>
            <person name="Grouzdev D.S."/>
        </authorList>
    </citation>
    <scope>NUCLEOTIDE SEQUENCE [LARGE SCALE GENOMIC DNA]</scope>
    <source>
        <strain evidence="4 5">ZM</strain>
    </source>
</reference>
<organism evidence="4 5">
    <name type="scientific">Chlorobium phaeovibrioides</name>
    <dbReference type="NCBI Taxonomy" id="1094"/>
    <lineage>
        <taxon>Bacteria</taxon>
        <taxon>Pseudomonadati</taxon>
        <taxon>Chlorobiota</taxon>
        <taxon>Chlorobiia</taxon>
        <taxon>Chlorobiales</taxon>
        <taxon>Chlorobiaceae</taxon>
        <taxon>Chlorobium/Pelodictyon group</taxon>
        <taxon>Chlorobium</taxon>
    </lineage>
</organism>
<gene>
    <name evidence="4" type="ORF">GJ685_09775</name>
</gene>
<evidence type="ECO:0000259" key="2">
    <source>
        <dbReference type="Pfam" id="PF01609"/>
    </source>
</evidence>
<evidence type="ECO:0000256" key="1">
    <source>
        <dbReference type="SAM" id="MobiDB-lite"/>
    </source>
</evidence>
<sequence>MRVDFVLPDRDTPFLFPPSVQEWLPQDHLARFVVDIVAQLDLSSLRSSYAGRGSNPYDPSMLLALLVYGYANGVSSSRKLEQATYDSVAFRYITGNQHPDHDTISGFRQRFSTEVKKHFTRVLVIAGEMGLLRLGTVSLDGTKLKANSSKHQAMSWQHACALEKKLKAEVEQLWRVADQADNTPVADGMSIPEELTIREKRLETIAEVKKKIDQRAKERYEQEKAAYDQKIADREQKKKNGKRGGGKPPKAPEPGPRPKDQVNLTDEESRIMPASGGGFMQAYNAQGCVDSETMLIVATNTTQQPNDKLQIKPALAELAKLPEVLGKVKQVIADTGYYSASNVNACEAAGIDPLIAVSREAHNQSLEQRFSQPGPLAKDADVVTRMQHRLQTRNGKEIYAKRKCTVEPVFGIIKSVLGHRQLLRRGFRKAQTEWDLISIAWNLKRMHVLAILRPKKVERAALMVTPAL</sequence>
<dbReference type="InterPro" id="IPR002559">
    <property type="entry name" value="Transposase_11"/>
</dbReference>
<protein>
    <submittedName>
        <fullName evidence="4">IS1182 family transposase</fullName>
    </submittedName>
</protein>
<feature type="domain" description="Transposase IS4-like" evidence="2">
    <location>
        <begin position="274"/>
        <end position="443"/>
    </location>
</feature>
<dbReference type="EMBL" id="WUBZ01000116">
    <property type="protein sequence ID" value="MWV55330.1"/>
    <property type="molecule type" value="Genomic_DNA"/>
</dbReference>
<proteinExistence type="predicted"/>
<feature type="region of interest" description="Disordered" evidence="1">
    <location>
        <begin position="216"/>
        <end position="264"/>
    </location>
</feature>
<dbReference type="Proteomes" id="UP000489351">
    <property type="component" value="Unassembled WGS sequence"/>
</dbReference>
<dbReference type="RefSeq" id="WP_160460430.1">
    <property type="nucleotide sequence ID" value="NZ_WUBZ01000116.1"/>
</dbReference>
<dbReference type="NCBIfam" id="NF033551">
    <property type="entry name" value="transpos_IS1182"/>
    <property type="match status" value="1"/>
</dbReference>
<accession>A0ABW9UQJ3</accession>
<dbReference type="InterPro" id="IPR047629">
    <property type="entry name" value="IS1182_transpos"/>
</dbReference>
<evidence type="ECO:0000313" key="4">
    <source>
        <dbReference type="EMBL" id="MWV55330.1"/>
    </source>
</evidence>
<evidence type="ECO:0000259" key="3">
    <source>
        <dbReference type="Pfam" id="PF05598"/>
    </source>
</evidence>
<dbReference type="Pfam" id="PF01609">
    <property type="entry name" value="DDE_Tnp_1"/>
    <property type="match status" value="1"/>
</dbReference>
<keyword evidence="5" id="KW-1185">Reference proteome</keyword>
<evidence type="ECO:0000313" key="5">
    <source>
        <dbReference type="Proteomes" id="UP000489351"/>
    </source>
</evidence>
<comment type="caution">
    <text evidence="4">The sequence shown here is derived from an EMBL/GenBank/DDBJ whole genome shotgun (WGS) entry which is preliminary data.</text>
</comment>
<name>A0ABW9UQJ3_CHLPH</name>